<comment type="caution">
    <text evidence="3">The sequence shown here is derived from an EMBL/GenBank/DDBJ whole genome shotgun (WGS) entry which is preliminary data.</text>
</comment>
<dbReference type="GO" id="GO:0005975">
    <property type="term" value="P:carbohydrate metabolic process"/>
    <property type="evidence" value="ECO:0007669"/>
    <property type="project" value="InterPro"/>
</dbReference>
<dbReference type="SMART" id="SM01260">
    <property type="entry name" value="LANC_like"/>
    <property type="match status" value="1"/>
</dbReference>
<keyword evidence="1" id="KW-0862">Zinc</keyword>
<dbReference type="OrthoDB" id="9148343at2"/>
<organism evidence="3 4">
    <name type="scientific">Actinoplanes xinjiangensis</name>
    <dbReference type="NCBI Taxonomy" id="512350"/>
    <lineage>
        <taxon>Bacteria</taxon>
        <taxon>Bacillati</taxon>
        <taxon>Actinomycetota</taxon>
        <taxon>Actinomycetes</taxon>
        <taxon>Micromonosporales</taxon>
        <taxon>Micromonosporaceae</taxon>
        <taxon>Actinoplanes</taxon>
    </lineage>
</organism>
<accession>A0A316FSQ6</accession>
<dbReference type="EMBL" id="QGGR01000002">
    <property type="protein sequence ID" value="PWK51373.1"/>
    <property type="molecule type" value="Genomic_DNA"/>
</dbReference>
<feature type="domain" description="Lantibiotic biosynthesis protein dehydration" evidence="2">
    <location>
        <begin position="156"/>
        <end position="521"/>
    </location>
</feature>
<dbReference type="AlphaFoldDB" id="A0A316FSQ6"/>
<dbReference type="RefSeq" id="WP_109589808.1">
    <property type="nucleotide sequence ID" value="NZ_BONA01000001.1"/>
</dbReference>
<dbReference type="InterPro" id="IPR025410">
    <property type="entry name" value="Lant_dehyd"/>
</dbReference>
<evidence type="ECO:0000259" key="2">
    <source>
        <dbReference type="Pfam" id="PF13575"/>
    </source>
</evidence>
<gene>
    <name evidence="3" type="ORF">BC793_102401</name>
</gene>
<evidence type="ECO:0000256" key="1">
    <source>
        <dbReference type="PIRSR" id="PIRSR607822-1"/>
    </source>
</evidence>
<feature type="binding site" evidence="1">
    <location>
        <position position="884"/>
    </location>
    <ligand>
        <name>Zn(2+)</name>
        <dbReference type="ChEBI" id="CHEBI:29105"/>
    </ligand>
</feature>
<protein>
    <submittedName>
        <fullName evidence="3">Type 2 lantibiotic biosynthesis protein LanM</fullName>
    </submittedName>
</protein>
<evidence type="ECO:0000313" key="4">
    <source>
        <dbReference type="Proteomes" id="UP000245697"/>
    </source>
</evidence>
<dbReference type="InterPro" id="IPR017146">
    <property type="entry name" value="Lanti_2_LanM"/>
</dbReference>
<evidence type="ECO:0000313" key="3">
    <source>
        <dbReference type="EMBL" id="PWK51373.1"/>
    </source>
</evidence>
<dbReference type="PRINTS" id="PR01950">
    <property type="entry name" value="LANCSUPER"/>
</dbReference>
<dbReference type="NCBIfam" id="TIGR03897">
    <property type="entry name" value="lanti_2_LanM"/>
    <property type="match status" value="1"/>
</dbReference>
<feature type="binding site" evidence="1">
    <location>
        <position position="885"/>
    </location>
    <ligand>
        <name>Zn(2+)</name>
        <dbReference type="ChEBI" id="CHEBI:29105"/>
    </ligand>
</feature>
<dbReference type="GO" id="GO:0046872">
    <property type="term" value="F:metal ion binding"/>
    <property type="evidence" value="ECO:0007669"/>
    <property type="project" value="UniProtKB-KW"/>
</dbReference>
<dbReference type="InterPro" id="IPR007822">
    <property type="entry name" value="LANC-like"/>
</dbReference>
<dbReference type="InterPro" id="IPR012341">
    <property type="entry name" value="6hp_glycosidase-like_sf"/>
</dbReference>
<dbReference type="Gene3D" id="1.50.10.10">
    <property type="match status" value="1"/>
</dbReference>
<name>A0A316FSQ6_9ACTN</name>
<dbReference type="PIRSF" id="PIRSF037228">
    <property type="entry name" value="Lant_mod_RumM"/>
    <property type="match status" value="1"/>
</dbReference>
<keyword evidence="4" id="KW-1185">Reference proteome</keyword>
<dbReference type="GO" id="GO:0031179">
    <property type="term" value="P:peptide modification"/>
    <property type="evidence" value="ECO:0007669"/>
    <property type="project" value="InterPro"/>
</dbReference>
<sequence length="975" mass="104185">MRLKDARPLFPEYTDPAALHGFLSRISELPADTGEPPSDRTGDLALLAATATWRDIDGPARFDSFARAWSARHRAAAELVFAGSPLTAHRAGAFADGLIDWLAGRVQDASVRTLVVALDLLRRAGALPGETAEERLWHFCDLAGRDEFRSTLGEIFPELRRQLGVLTRNTLRHARRMLEATTAAVSDGTLPPAATGGGLVQLHDIGYGLGDTHAGGQTVCRLTFGGDRVIVYKPRSMAAELAYATLVGRIGAAAGFDLPVLQVWCGRGVGWQEYADQAPAIEEARYFRAAGRLLGVLHLLRAGDMHYENVLNHRGLPVVVDAESLFSVNRRAGAAGTGSAGETLAHTVFSTGFLPTRISDPADPSASIDIGFLGYVPGQRAVTPVPALEDFGTDRPRVTMVTGSVDTPAVRPQTVPRAVELAELCRGFAECWDWAAGDRDLVESWLRELFADLPTRAVLETTGKYYKLLRTAAHPAFQQSTGAKRMLLHRVGLGRVEHFTPAVVRAEIDDLLQGDIPFFTLRTDSTWVHHRDRPIADVLSRAPLDQAIDGLRAMSGAERELNLRVIRAAYVDLTGPEADAPAYLPAMRRASRAGVPGRIRQVVGDIAAELHDRAGFAGGRPGWVGATIRDTTQEHPWRVDELGDDLYAGVPGLALFLAAAGVLLDEPRHRELARAALVPRVRALLDDPARRRREMAGGLCGGYAGVAFAAIEAGRLTGSAELSEIGAALWDLLPGDLPAMTDTDFLMGSAGLLAAAITVGRPAVTEAAFRHLIATPSAGKSLYSGFAHGTSGTLAALARYGTARPELAAAHETLWNHGEQHWAISDRAPERAARGWCHGTPGVLLGYSERLAAGESVPAGPAADVSRLAETVAVDGFGLNLSLCHGDVGNLLILDGAARWDSSGRTAERAEDRRAQLVTRVLPRALRARSGKSVLNDSLYVGLAGVGMGLLLSTGEVDVASPLTFRRAAVDRETP</sequence>
<feature type="binding site" evidence="1">
    <location>
        <position position="837"/>
    </location>
    <ligand>
        <name>Zn(2+)</name>
        <dbReference type="ChEBI" id="CHEBI:29105"/>
    </ligand>
</feature>
<dbReference type="SUPFAM" id="SSF158745">
    <property type="entry name" value="LanC-like"/>
    <property type="match status" value="1"/>
</dbReference>
<proteinExistence type="predicted"/>
<keyword evidence="1" id="KW-0479">Metal-binding</keyword>
<dbReference type="Pfam" id="PF13575">
    <property type="entry name" value="DUF4135"/>
    <property type="match status" value="1"/>
</dbReference>
<dbReference type="Pfam" id="PF05147">
    <property type="entry name" value="LANC_like"/>
    <property type="match status" value="1"/>
</dbReference>
<reference evidence="3 4" key="1">
    <citation type="submission" date="2018-05" db="EMBL/GenBank/DDBJ databases">
        <title>Genomic Encyclopedia of Archaeal and Bacterial Type Strains, Phase II (KMG-II): from individual species to whole genera.</title>
        <authorList>
            <person name="Goeker M."/>
        </authorList>
    </citation>
    <scope>NUCLEOTIDE SEQUENCE [LARGE SCALE GENOMIC DNA]</scope>
    <source>
        <strain evidence="3 4">DSM 45184</strain>
    </source>
</reference>
<dbReference type="Proteomes" id="UP000245697">
    <property type="component" value="Unassembled WGS sequence"/>
</dbReference>
<dbReference type="CDD" id="cd04792">
    <property type="entry name" value="LanM-like"/>
    <property type="match status" value="1"/>
</dbReference>